<evidence type="ECO:0000313" key="11">
    <source>
        <dbReference type="Proteomes" id="UP000183760"/>
    </source>
</evidence>
<evidence type="ECO:0000313" key="12">
    <source>
        <dbReference type="Proteomes" id="UP000321514"/>
    </source>
</evidence>
<evidence type="ECO:0000256" key="1">
    <source>
        <dbReference type="ARBA" id="ARBA00009986"/>
    </source>
</evidence>
<evidence type="ECO:0000259" key="8">
    <source>
        <dbReference type="Pfam" id="PF00171"/>
    </source>
</evidence>
<dbReference type="PANTHER" id="PTHR43570">
    <property type="entry name" value="ALDEHYDE DEHYDROGENASE"/>
    <property type="match status" value="1"/>
</dbReference>
<dbReference type="Proteomes" id="UP000183760">
    <property type="component" value="Unassembled WGS sequence"/>
</dbReference>
<dbReference type="InterPro" id="IPR015590">
    <property type="entry name" value="Aldehyde_DH_dom"/>
</dbReference>
<dbReference type="Pfam" id="PF00171">
    <property type="entry name" value="Aldedh"/>
    <property type="match status" value="1"/>
</dbReference>
<dbReference type="PROSITE" id="PS00687">
    <property type="entry name" value="ALDEHYDE_DEHYDR_GLU"/>
    <property type="match status" value="1"/>
</dbReference>
<reference evidence="9 12" key="2">
    <citation type="submission" date="2019-07" db="EMBL/GenBank/DDBJ databases">
        <title>Whole genome shotgun sequence of Myxococcus fulvus NBRC 100333.</title>
        <authorList>
            <person name="Hosoyama A."/>
            <person name="Uohara A."/>
            <person name="Ohji S."/>
            <person name="Ichikawa N."/>
        </authorList>
    </citation>
    <scope>NUCLEOTIDE SEQUENCE [LARGE SCALE GENOMIC DNA]</scope>
    <source>
        <strain evidence="9 12">NBRC 100333</strain>
    </source>
</reference>
<dbReference type="STRING" id="1334629.MFUL124B02_03575"/>
<dbReference type="GO" id="GO:0005737">
    <property type="term" value="C:cytoplasm"/>
    <property type="evidence" value="ECO:0007669"/>
    <property type="project" value="TreeGrafter"/>
</dbReference>
<dbReference type="FunFam" id="3.40.605.10:FF:000004">
    <property type="entry name" value="Aldehyde dehydrogenase"/>
    <property type="match status" value="1"/>
</dbReference>
<evidence type="ECO:0000256" key="3">
    <source>
        <dbReference type="ARBA" id="ARBA00023027"/>
    </source>
</evidence>
<accession>A0A511T1C8</accession>
<evidence type="ECO:0000313" key="9">
    <source>
        <dbReference type="EMBL" id="GEN07452.1"/>
    </source>
</evidence>
<feature type="active site" evidence="5">
    <location>
        <position position="260"/>
    </location>
</feature>
<dbReference type="InterPro" id="IPR029510">
    <property type="entry name" value="Ald_DH_CS_GLU"/>
</dbReference>
<dbReference type="PIRSF" id="PIRSF036492">
    <property type="entry name" value="ALDH"/>
    <property type="match status" value="1"/>
</dbReference>
<protein>
    <recommendedName>
        <fullName evidence="4">Aldehyde dehydrogenase</fullName>
    </recommendedName>
</protein>
<dbReference type="GO" id="GO:0004029">
    <property type="term" value="F:aldehyde dehydrogenase (NAD+) activity"/>
    <property type="evidence" value="ECO:0007669"/>
    <property type="project" value="TreeGrafter"/>
</dbReference>
<dbReference type="EMBL" id="FOIB01000001">
    <property type="protein sequence ID" value="SES90468.1"/>
    <property type="molecule type" value="Genomic_DNA"/>
</dbReference>
<feature type="domain" description="Aldehyde dehydrogenase" evidence="8">
    <location>
        <begin position="14"/>
        <end position="451"/>
    </location>
</feature>
<evidence type="ECO:0000256" key="2">
    <source>
        <dbReference type="ARBA" id="ARBA00023002"/>
    </source>
</evidence>
<keyword evidence="2 4" id="KW-0560">Oxidoreductase</keyword>
<dbReference type="InterPro" id="IPR016160">
    <property type="entry name" value="Ald_DH_CS_CYS"/>
</dbReference>
<dbReference type="PANTHER" id="PTHR43570:SF20">
    <property type="entry name" value="ALDEHYDE DEHYDROGENASE ALDX-RELATED"/>
    <property type="match status" value="1"/>
</dbReference>
<dbReference type="InterPro" id="IPR016161">
    <property type="entry name" value="Ald_DH/histidinol_DH"/>
</dbReference>
<evidence type="ECO:0000256" key="4">
    <source>
        <dbReference type="PIRNR" id="PIRNR036492"/>
    </source>
</evidence>
<gene>
    <name evidence="9" type="primary">putA_1</name>
    <name evidence="9" type="ORF">MFU01_24890</name>
    <name evidence="10" type="ORF">SAMN05443572_101529</name>
</gene>
<dbReference type="InterPro" id="IPR016163">
    <property type="entry name" value="Ald_DH_C"/>
</dbReference>
<sequence>MLELVPVSTESKPQVDVARLQAAFDSLRANRWALSRTTAAERVAKLKRLREAIIARRDELAEAIHQDFRKPALEVELTEIHPTLEELNHTVKHLASWMKPTRVGTPMLLAGSSAHVRYEARGVVLVLSPWNYPFQLLLAPLIAAIAAGNAVLCKPSEKTPHTARFLARLVRDVFPENEVALFEGGAETAEALLRLPFDHFFFTGNPRIGRKVMEAAAQHLASVTLELGGKSPAIIDESADVQAAAERLTWGKFLNSGQTCVAPDYIFVHESKKQQFVDAVKAVITRFYGETEEARQASPDFARLVEPAAWRRVKDLVDRTVAAGAKVEMGGVADGPSRYISPTVLTGVTPDMPIMEGEIFGPVMPVMTFRSRDEVYAHIQRGEKPLALYVFSQDKRAIEDVFRNTTSGGAVVNNVLIHVANPNLPFGGVGMSGLGHYHGVYGFRTFSHERAVSVQWMKSLASVFFPPYRGKAQDWASRATRLLE</sequence>
<dbReference type="EMBL" id="BJXR01000025">
    <property type="protein sequence ID" value="GEN07452.1"/>
    <property type="molecule type" value="Genomic_DNA"/>
</dbReference>
<feature type="active site" evidence="5 6">
    <location>
        <position position="226"/>
    </location>
</feature>
<dbReference type="InterPro" id="IPR016162">
    <property type="entry name" value="Ald_DH_N"/>
</dbReference>
<dbReference type="Gene3D" id="3.40.309.10">
    <property type="entry name" value="Aldehyde Dehydrogenase, Chain A, domain 2"/>
    <property type="match status" value="1"/>
</dbReference>
<organism evidence="9 12">
    <name type="scientific">Myxococcus fulvus</name>
    <dbReference type="NCBI Taxonomy" id="33"/>
    <lineage>
        <taxon>Bacteria</taxon>
        <taxon>Pseudomonadati</taxon>
        <taxon>Myxococcota</taxon>
        <taxon>Myxococcia</taxon>
        <taxon>Myxococcales</taxon>
        <taxon>Cystobacterineae</taxon>
        <taxon>Myxococcaceae</taxon>
        <taxon>Myxococcus</taxon>
    </lineage>
</organism>
<dbReference type="PROSITE" id="PS00070">
    <property type="entry name" value="ALDEHYDE_DEHYDR_CYS"/>
    <property type="match status" value="1"/>
</dbReference>
<dbReference type="FunFam" id="3.40.309.10:FF:000003">
    <property type="entry name" value="Aldehyde dehydrogenase"/>
    <property type="match status" value="1"/>
</dbReference>
<keyword evidence="11" id="KW-1185">Reference proteome</keyword>
<dbReference type="SUPFAM" id="SSF53720">
    <property type="entry name" value="ALDH-like"/>
    <property type="match status" value="1"/>
</dbReference>
<dbReference type="OrthoDB" id="9762436at2"/>
<comment type="caution">
    <text evidence="9">The sequence shown here is derived from an EMBL/GenBank/DDBJ whole genome shotgun (WGS) entry which is preliminary data.</text>
</comment>
<dbReference type="AlphaFoldDB" id="A0A511T1C8"/>
<reference evidence="10 11" key="1">
    <citation type="submission" date="2016-10" db="EMBL/GenBank/DDBJ databases">
        <authorList>
            <person name="Varghese N."/>
            <person name="Submissions S."/>
        </authorList>
    </citation>
    <scope>NUCLEOTIDE SEQUENCE [LARGE SCALE GENOMIC DNA]</scope>
    <source>
        <strain evidence="10 11">DSM 16525</strain>
    </source>
</reference>
<evidence type="ECO:0000256" key="7">
    <source>
        <dbReference type="RuleBase" id="RU003345"/>
    </source>
</evidence>
<dbReference type="Proteomes" id="UP000321514">
    <property type="component" value="Unassembled WGS sequence"/>
</dbReference>
<dbReference type="GO" id="GO:0006081">
    <property type="term" value="P:aldehyde metabolic process"/>
    <property type="evidence" value="ECO:0007669"/>
    <property type="project" value="InterPro"/>
</dbReference>
<name>A0A511T1C8_MYXFU</name>
<evidence type="ECO:0000256" key="6">
    <source>
        <dbReference type="PROSITE-ProRule" id="PRU10007"/>
    </source>
</evidence>
<dbReference type="InterPro" id="IPR012394">
    <property type="entry name" value="Aldehyde_DH_NAD(P)"/>
</dbReference>
<proteinExistence type="inferred from homology"/>
<comment type="similarity">
    <text evidence="1 4 7">Belongs to the aldehyde dehydrogenase family.</text>
</comment>
<keyword evidence="3" id="KW-0520">NAD</keyword>
<evidence type="ECO:0000313" key="10">
    <source>
        <dbReference type="EMBL" id="SES90468.1"/>
    </source>
</evidence>
<dbReference type="CDD" id="cd07134">
    <property type="entry name" value="ALDH_AlkH-like"/>
    <property type="match status" value="1"/>
</dbReference>
<dbReference type="Gene3D" id="3.40.605.10">
    <property type="entry name" value="Aldehyde Dehydrogenase, Chain A, domain 1"/>
    <property type="match status" value="1"/>
</dbReference>
<dbReference type="RefSeq" id="WP_046710782.1">
    <property type="nucleotide sequence ID" value="NZ_BJXR01000025.1"/>
</dbReference>
<evidence type="ECO:0000256" key="5">
    <source>
        <dbReference type="PIRSR" id="PIRSR036492-1"/>
    </source>
</evidence>